<dbReference type="Proteomes" id="UP000796104">
    <property type="component" value="Unassembled WGS sequence"/>
</dbReference>
<evidence type="ECO:0000313" key="2">
    <source>
        <dbReference type="Proteomes" id="UP000796104"/>
    </source>
</evidence>
<comment type="caution">
    <text evidence="1">The sequence shown here is derived from an EMBL/GenBank/DDBJ whole genome shotgun (WGS) entry which is preliminary data.</text>
</comment>
<proteinExistence type="predicted"/>
<protein>
    <submittedName>
        <fullName evidence="1">Uncharacterized protein</fullName>
    </submittedName>
</protein>
<name>A0AAX2UPU5_AERVE</name>
<reference evidence="1" key="1">
    <citation type="submission" date="2017-10" db="EMBL/GenBank/DDBJ databases">
        <authorList>
            <person name="Colston S.M."/>
            <person name="Graf J."/>
        </authorList>
    </citation>
    <scope>NUCLEOTIDE SEQUENCE</scope>
    <source>
        <strain evidence="1">BAQ071013-135</strain>
    </source>
</reference>
<evidence type="ECO:0000313" key="1">
    <source>
        <dbReference type="EMBL" id="TND51895.1"/>
    </source>
</evidence>
<dbReference type="AlphaFoldDB" id="A0AAX2UPU5"/>
<reference evidence="1" key="2">
    <citation type="journal article" date="2019" name="PLoS ONE">
        <title>Identification and characterization of putative Aeromonas spp. T3SS effectors.</title>
        <authorList>
            <person name="Rangel L.T."/>
            <person name="Marden J."/>
            <person name="Colston S."/>
            <person name="Setubal J.C."/>
            <person name="Graf J."/>
            <person name="Gogarten J.P."/>
        </authorList>
    </citation>
    <scope>NUCLEOTIDE SEQUENCE</scope>
    <source>
        <strain evidence="1">BAQ071013-135</strain>
    </source>
</reference>
<organism evidence="1 2">
    <name type="scientific">Aeromonas veronii</name>
    <dbReference type="NCBI Taxonomy" id="654"/>
    <lineage>
        <taxon>Bacteria</taxon>
        <taxon>Pseudomonadati</taxon>
        <taxon>Pseudomonadota</taxon>
        <taxon>Gammaproteobacteria</taxon>
        <taxon>Aeromonadales</taxon>
        <taxon>Aeromonadaceae</taxon>
        <taxon>Aeromonas</taxon>
    </lineage>
</organism>
<accession>A0AAX2UPU5</accession>
<sequence>MKTHFKVKLTGPYAGFSGLLFGRFAFENGVSVAKLHFLEAQLLASEARGLSMLDESGKEEGPVYPGAMPLAELEPGEMVVTLRDETENAEQIEVTVVTAIGEEQREVIDLSDIPDRAGLEAIADKEGMSGLRVIADRLGVRAKSIPVLIDKILEKRG</sequence>
<dbReference type="RefSeq" id="WP_139495337.1">
    <property type="nucleotide sequence ID" value="NZ_CAWORL010000019.1"/>
</dbReference>
<dbReference type="EMBL" id="PDXJ01000026">
    <property type="protein sequence ID" value="TND51895.1"/>
    <property type="molecule type" value="Genomic_DNA"/>
</dbReference>
<gene>
    <name evidence="1" type="ORF">CF123_18675</name>
</gene>